<comment type="similarity">
    <text evidence="8">Belongs to the insect chemoreceptor superfamily. Gustatory receptor (GR) family.</text>
</comment>
<dbReference type="EMBL" id="AP028913">
    <property type="protein sequence ID" value="BES94862.1"/>
    <property type="molecule type" value="Genomic_DNA"/>
</dbReference>
<evidence type="ECO:0000256" key="7">
    <source>
        <dbReference type="ARBA" id="ARBA00023224"/>
    </source>
</evidence>
<feature type="transmembrane region" description="Helical" evidence="8">
    <location>
        <begin position="95"/>
        <end position="117"/>
    </location>
</feature>
<keyword evidence="10" id="KW-1185">Reference proteome</keyword>
<keyword evidence="2 8" id="KW-1003">Cell membrane</keyword>
<organism evidence="9 10">
    <name type="scientific">Nesidiocoris tenuis</name>
    <dbReference type="NCBI Taxonomy" id="355587"/>
    <lineage>
        <taxon>Eukaryota</taxon>
        <taxon>Metazoa</taxon>
        <taxon>Ecdysozoa</taxon>
        <taxon>Arthropoda</taxon>
        <taxon>Hexapoda</taxon>
        <taxon>Insecta</taxon>
        <taxon>Pterygota</taxon>
        <taxon>Neoptera</taxon>
        <taxon>Paraneoptera</taxon>
        <taxon>Hemiptera</taxon>
        <taxon>Heteroptera</taxon>
        <taxon>Panheteroptera</taxon>
        <taxon>Cimicomorpha</taxon>
        <taxon>Miridae</taxon>
        <taxon>Dicyphina</taxon>
        <taxon>Nesidiocoris</taxon>
    </lineage>
</organism>
<dbReference type="PANTHER" id="PTHR21143">
    <property type="entry name" value="INVERTEBRATE GUSTATORY RECEPTOR"/>
    <property type="match status" value="1"/>
</dbReference>
<gene>
    <name evidence="9" type="ORF">NTJ_07671</name>
</gene>
<evidence type="ECO:0000256" key="4">
    <source>
        <dbReference type="ARBA" id="ARBA00022989"/>
    </source>
</evidence>
<keyword evidence="5 8" id="KW-0472">Membrane</keyword>
<keyword evidence="7 8" id="KW-0807">Transducer</keyword>
<evidence type="ECO:0000256" key="2">
    <source>
        <dbReference type="ARBA" id="ARBA00022475"/>
    </source>
</evidence>
<proteinExistence type="inferred from homology"/>
<evidence type="ECO:0000313" key="10">
    <source>
        <dbReference type="Proteomes" id="UP001307889"/>
    </source>
</evidence>
<comment type="caution">
    <text evidence="8">Lacks conserved residue(s) required for the propagation of feature annotation.</text>
</comment>
<dbReference type="Pfam" id="PF08395">
    <property type="entry name" value="7tm_7"/>
    <property type="match status" value="1"/>
</dbReference>
<feature type="transmembrane region" description="Helical" evidence="8">
    <location>
        <begin position="161"/>
        <end position="183"/>
    </location>
</feature>
<keyword evidence="6 8" id="KW-0675">Receptor</keyword>
<accession>A0ABN7AU29</accession>
<dbReference type="Proteomes" id="UP001307889">
    <property type="component" value="Chromosome 5"/>
</dbReference>
<protein>
    <recommendedName>
        <fullName evidence="8">Gustatory receptor</fullName>
    </recommendedName>
</protein>
<reference evidence="9 10" key="1">
    <citation type="submission" date="2023-09" db="EMBL/GenBank/DDBJ databases">
        <title>Nesidiocoris tenuis whole genome shotgun sequence.</title>
        <authorList>
            <person name="Shibata T."/>
            <person name="Shimoda M."/>
            <person name="Kobayashi T."/>
            <person name="Uehara T."/>
        </authorList>
    </citation>
    <scope>NUCLEOTIDE SEQUENCE [LARGE SCALE GENOMIC DNA]</scope>
    <source>
        <strain evidence="9 10">Japan</strain>
    </source>
</reference>
<evidence type="ECO:0000256" key="3">
    <source>
        <dbReference type="ARBA" id="ARBA00022692"/>
    </source>
</evidence>
<evidence type="ECO:0000256" key="8">
    <source>
        <dbReference type="RuleBase" id="RU363108"/>
    </source>
</evidence>
<comment type="function">
    <text evidence="8">Gustatory receptor which mediates acceptance or avoidance behavior, depending on its substrates.</text>
</comment>
<dbReference type="PANTHER" id="PTHR21143:SF121">
    <property type="entry name" value="GUSTATORY AND ODORANT RECEPTOR 21A"/>
    <property type="match status" value="1"/>
</dbReference>
<evidence type="ECO:0000256" key="6">
    <source>
        <dbReference type="ARBA" id="ARBA00023170"/>
    </source>
</evidence>
<keyword evidence="3 8" id="KW-0812">Transmembrane</keyword>
<feature type="transmembrane region" description="Helical" evidence="8">
    <location>
        <begin position="65"/>
        <end position="83"/>
    </location>
</feature>
<evidence type="ECO:0000256" key="1">
    <source>
        <dbReference type="ARBA" id="ARBA00004651"/>
    </source>
</evidence>
<evidence type="ECO:0000256" key="5">
    <source>
        <dbReference type="ARBA" id="ARBA00023136"/>
    </source>
</evidence>
<comment type="subcellular location">
    <subcellularLocation>
        <location evidence="1 8">Cell membrane</location>
        <topology evidence="1 8">Multi-pass membrane protein</topology>
    </subcellularLocation>
</comment>
<feature type="transmembrane region" description="Helical" evidence="8">
    <location>
        <begin position="195"/>
        <end position="213"/>
    </location>
</feature>
<keyword evidence="4 8" id="KW-1133">Transmembrane helix</keyword>
<sequence>MLLRFMDGRNGQNRAKSMMHAIWILQRGLEIVGLVHHAIGNVRHRIKLTDIFKALKACERNSDRLNNIHLMIITLNTVAMIYLIQSIDWTALELLELSCCLIPTYASLLIVLQFCSLCSRFSSRLIKVADDIRMRGVIDHLKHANLVELADDTIRIYGVQLLINCATTFCTIVSSAYSCYTWGVIEKAPKPPFARIAILLLFIALRFISIFFLTRASERIRADADRFNLELFSIMREKKELCDNDIMSIYVSVRPSITVTACKFFVIGHPLLTSINAAASTYLVILIQFSSSS</sequence>
<dbReference type="InterPro" id="IPR013604">
    <property type="entry name" value="7TM_chemorcpt"/>
</dbReference>
<evidence type="ECO:0000313" key="9">
    <source>
        <dbReference type="EMBL" id="BES94862.1"/>
    </source>
</evidence>
<name>A0ABN7AU29_9HEMI</name>